<organism evidence="2 3">
    <name type="scientific">Suillus subaureus</name>
    <dbReference type="NCBI Taxonomy" id="48587"/>
    <lineage>
        <taxon>Eukaryota</taxon>
        <taxon>Fungi</taxon>
        <taxon>Dikarya</taxon>
        <taxon>Basidiomycota</taxon>
        <taxon>Agaricomycotina</taxon>
        <taxon>Agaricomycetes</taxon>
        <taxon>Agaricomycetidae</taxon>
        <taxon>Boletales</taxon>
        <taxon>Suillineae</taxon>
        <taxon>Suillaceae</taxon>
        <taxon>Suillus</taxon>
    </lineage>
</organism>
<dbReference type="OrthoDB" id="2205812at2759"/>
<evidence type="ECO:0000256" key="1">
    <source>
        <dbReference type="SAM" id="MobiDB-lite"/>
    </source>
</evidence>
<sequence>CTCKYCKKDRDKGCENPHKCTITAKEILNKITPKFNTKTKPKKDRLSLTHSRKKKNQQAHKRRRGEIIFDSTTRSTLTDCFRIFTDPSKKSKRPAHHLQNPTRGLNILEDKMTIYTDGSCINNRKYNAKSGSRIWISTDDK</sequence>
<comment type="caution">
    <text evidence="2">The sequence shown here is derived from an EMBL/GenBank/DDBJ whole genome shotgun (WGS) entry which is preliminary data.</text>
</comment>
<dbReference type="Proteomes" id="UP000807769">
    <property type="component" value="Unassembled WGS sequence"/>
</dbReference>
<feature type="compositionally biased region" description="Basic residues" evidence="1">
    <location>
        <begin position="50"/>
        <end position="64"/>
    </location>
</feature>
<dbReference type="RefSeq" id="XP_041190057.1">
    <property type="nucleotide sequence ID" value="XM_041331392.1"/>
</dbReference>
<feature type="region of interest" description="Disordered" evidence="1">
    <location>
        <begin position="36"/>
        <end position="64"/>
    </location>
</feature>
<reference evidence="2" key="1">
    <citation type="journal article" date="2020" name="New Phytol.">
        <title>Comparative genomics reveals dynamic genome evolution in host specialist ectomycorrhizal fungi.</title>
        <authorList>
            <person name="Lofgren L.A."/>
            <person name="Nguyen N.H."/>
            <person name="Vilgalys R."/>
            <person name="Ruytinx J."/>
            <person name="Liao H.L."/>
            <person name="Branco S."/>
            <person name="Kuo A."/>
            <person name="LaButti K."/>
            <person name="Lipzen A."/>
            <person name="Andreopoulos W."/>
            <person name="Pangilinan J."/>
            <person name="Riley R."/>
            <person name="Hundley H."/>
            <person name="Na H."/>
            <person name="Barry K."/>
            <person name="Grigoriev I.V."/>
            <person name="Stajich J.E."/>
            <person name="Kennedy P.G."/>
        </authorList>
    </citation>
    <scope>NUCLEOTIDE SEQUENCE</scope>
    <source>
        <strain evidence="2">MN1</strain>
    </source>
</reference>
<keyword evidence="3" id="KW-1185">Reference proteome</keyword>
<evidence type="ECO:0000313" key="2">
    <source>
        <dbReference type="EMBL" id="KAG1811458.1"/>
    </source>
</evidence>
<dbReference type="AlphaFoldDB" id="A0A9P7E5T1"/>
<dbReference type="EMBL" id="JABBWG010000029">
    <property type="protein sequence ID" value="KAG1811458.1"/>
    <property type="molecule type" value="Genomic_DNA"/>
</dbReference>
<protein>
    <submittedName>
        <fullName evidence="2">Uncharacterized protein</fullName>
    </submittedName>
</protein>
<dbReference type="GeneID" id="64625409"/>
<name>A0A9P7E5T1_9AGAM</name>
<accession>A0A9P7E5T1</accession>
<gene>
    <name evidence="2" type="ORF">BJ212DRAFT_1277875</name>
</gene>
<evidence type="ECO:0000313" key="3">
    <source>
        <dbReference type="Proteomes" id="UP000807769"/>
    </source>
</evidence>
<feature type="non-terminal residue" evidence="2">
    <location>
        <position position="1"/>
    </location>
</feature>
<proteinExistence type="predicted"/>